<dbReference type="AlphaFoldDB" id="A0A523B9Q7"/>
<feature type="non-terminal residue" evidence="7">
    <location>
        <position position="1"/>
    </location>
</feature>
<evidence type="ECO:0000259" key="6">
    <source>
        <dbReference type="Pfam" id="PF17862"/>
    </source>
</evidence>
<dbReference type="Gene3D" id="1.10.8.60">
    <property type="match status" value="1"/>
</dbReference>
<keyword evidence="2" id="KW-0963">Cytoplasm</keyword>
<dbReference type="InterPro" id="IPR027417">
    <property type="entry name" value="P-loop_NTPase"/>
</dbReference>
<keyword evidence="5 7" id="KW-0647">Proteasome</keyword>
<dbReference type="Proteomes" id="UP000317265">
    <property type="component" value="Unassembled WGS sequence"/>
</dbReference>
<comment type="subcellular location">
    <subcellularLocation>
        <location evidence="1">Cytoplasm</location>
    </subcellularLocation>
</comment>
<dbReference type="GO" id="GO:0005737">
    <property type="term" value="C:cytoplasm"/>
    <property type="evidence" value="ECO:0007669"/>
    <property type="project" value="UniProtKB-SubCell"/>
</dbReference>
<dbReference type="InterPro" id="IPR041569">
    <property type="entry name" value="AAA_lid_3"/>
</dbReference>
<accession>A0A523B9Q7</accession>
<proteinExistence type="predicted"/>
<keyword evidence="4" id="KW-0067">ATP-binding</keyword>
<dbReference type="EMBL" id="QNVI01000066">
    <property type="protein sequence ID" value="TDA37676.1"/>
    <property type="molecule type" value="Genomic_DNA"/>
</dbReference>
<evidence type="ECO:0000256" key="4">
    <source>
        <dbReference type="ARBA" id="ARBA00022840"/>
    </source>
</evidence>
<dbReference type="SUPFAM" id="SSF52540">
    <property type="entry name" value="P-loop containing nucleoside triphosphate hydrolases"/>
    <property type="match status" value="1"/>
</dbReference>
<evidence type="ECO:0000256" key="1">
    <source>
        <dbReference type="ARBA" id="ARBA00004496"/>
    </source>
</evidence>
<sequence length="99" mass="11181">RPGRFDRIIEVPLPNQMGREAIFRIYISKMNIKEEIDVKELAKITEGATGADIKAICTEAGMFAIRDNREYVVKGDFFKAIEKILRKSKGKIISSGTYA</sequence>
<organism evidence="7 8">
    <name type="scientific">Thermoproteota archaeon</name>
    <dbReference type="NCBI Taxonomy" id="2056631"/>
    <lineage>
        <taxon>Archaea</taxon>
        <taxon>Thermoproteota</taxon>
    </lineage>
</organism>
<dbReference type="PANTHER" id="PTHR23073">
    <property type="entry name" value="26S PROTEASOME REGULATORY SUBUNIT"/>
    <property type="match status" value="1"/>
</dbReference>
<evidence type="ECO:0000256" key="5">
    <source>
        <dbReference type="ARBA" id="ARBA00022942"/>
    </source>
</evidence>
<dbReference type="GO" id="GO:0005524">
    <property type="term" value="F:ATP binding"/>
    <property type="evidence" value="ECO:0007669"/>
    <property type="project" value="UniProtKB-KW"/>
</dbReference>
<dbReference type="Pfam" id="PF17862">
    <property type="entry name" value="AAA_lid_3"/>
    <property type="match status" value="1"/>
</dbReference>
<feature type="domain" description="AAA ATPase AAA+ lid" evidence="6">
    <location>
        <begin position="36"/>
        <end position="77"/>
    </location>
</feature>
<reference evidence="7 8" key="1">
    <citation type="journal article" date="2019" name="Nat. Microbiol.">
        <title>Expanding anaerobic alkane metabolism in the domain of Archaea.</title>
        <authorList>
            <person name="Wang Y."/>
            <person name="Wegener G."/>
            <person name="Hou J."/>
            <person name="Wang F."/>
            <person name="Xiao X."/>
        </authorList>
    </citation>
    <scope>NUCLEOTIDE SEQUENCE [LARGE SCALE GENOMIC DNA]</scope>
    <source>
        <strain evidence="7">WYZ-LMO11</strain>
    </source>
</reference>
<name>A0A523B9Q7_9CREN</name>
<evidence type="ECO:0000313" key="7">
    <source>
        <dbReference type="EMBL" id="TDA37676.1"/>
    </source>
</evidence>
<gene>
    <name evidence="7" type="ORF">DSO09_06615</name>
</gene>
<evidence type="ECO:0000313" key="8">
    <source>
        <dbReference type="Proteomes" id="UP000317265"/>
    </source>
</evidence>
<comment type="caution">
    <text evidence="7">The sequence shown here is derived from an EMBL/GenBank/DDBJ whole genome shotgun (WGS) entry which is preliminary data.</text>
</comment>
<evidence type="ECO:0000256" key="2">
    <source>
        <dbReference type="ARBA" id="ARBA00022490"/>
    </source>
</evidence>
<keyword evidence="3" id="KW-0547">Nucleotide-binding</keyword>
<evidence type="ECO:0000256" key="3">
    <source>
        <dbReference type="ARBA" id="ARBA00022741"/>
    </source>
</evidence>
<protein>
    <submittedName>
        <fullName evidence="7">Proteasome-activating nucleotidase</fullName>
    </submittedName>
</protein>
<dbReference type="InterPro" id="IPR050221">
    <property type="entry name" value="26S_Proteasome_ATPase"/>
</dbReference>
<dbReference type="FunFam" id="1.10.8.60:FF:000006">
    <property type="entry name" value="26S protease regulatory subunit 8"/>
    <property type="match status" value="1"/>
</dbReference>
<dbReference type="GO" id="GO:0000502">
    <property type="term" value="C:proteasome complex"/>
    <property type="evidence" value="ECO:0007669"/>
    <property type="project" value="UniProtKB-KW"/>
</dbReference>